<dbReference type="GO" id="GO:0030001">
    <property type="term" value="P:metal ion transport"/>
    <property type="evidence" value="ECO:0007669"/>
    <property type="project" value="InterPro"/>
</dbReference>
<dbReference type="GO" id="GO:0046872">
    <property type="term" value="F:metal ion binding"/>
    <property type="evidence" value="ECO:0007669"/>
    <property type="project" value="UniProtKB-KW"/>
</dbReference>
<organism evidence="7 8">
    <name type="scientific">Kocuria tytonis</name>
    <dbReference type="NCBI Taxonomy" id="2054280"/>
    <lineage>
        <taxon>Bacteria</taxon>
        <taxon>Bacillati</taxon>
        <taxon>Actinomycetota</taxon>
        <taxon>Actinomycetes</taxon>
        <taxon>Micrococcales</taxon>
        <taxon>Micrococcaceae</taxon>
        <taxon>Kocuria</taxon>
    </lineage>
</organism>
<dbReference type="InterPro" id="IPR006128">
    <property type="entry name" value="Lipoprotein_PsaA-like"/>
</dbReference>
<dbReference type="Proteomes" id="UP000249516">
    <property type="component" value="Unassembled WGS sequence"/>
</dbReference>
<evidence type="ECO:0000313" key="8">
    <source>
        <dbReference type="Proteomes" id="UP000249516"/>
    </source>
</evidence>
<dbReference type="EMBL" id="PNJG02000001">
    <property type="protein sequence ID" value="RKQ36681.1"/>
    <property type="molecule type" value="Genomic_DNA"/>
</dbReference>
<feature type="region of interest" description="Disordered" evidence="6">
    <location>
        <begin position="131"/>
        <end position="157"/>
    </location>
</feature>
<comment type="caution">
    <text evidence="7">The sequence shown here is derived from an EMBL/GenBank/DDBJ whole genome shotgun (WGS) entry which is preliminary data.</text>
</comment>
<dbReference type="PROSITE" id="PS51257">
    <property type="entry name" value="PROKAR_LIPOPROTEIN"/>
    <property type="match status" value="1"/>
</dbReference>
<evidence type="ECO:0000256" key="6">
    <source>
        <dbReference type="SAM" id="MobiDB-lite"/>
    </source>
</evidence>
<dbReference type="GO" id="GO:0007155">
    <property type="term" value="P:cell adhesion"/>
    <property type="evidence" value="ECO:0007669"/>
    <property type="project" value="InterPro"/>
</dbReference>
<dbReference type="SUPFAM" id="SSF53807">
    <property type="entry name" value="Helical backbone' metal receptor"/>
    <property type="match status" value="1"/>
</dbReference>
<accession>A0A495A9E8</accession>
<feature type="compositionally biased region" description="Basic and acidic residues" evidence="6">
    <location>
        <begin position="135"/>
        <end position="154"/>
    </location>
</feature>
<evidence type="ECO:0000256" key="1">
    <source>
        <dbReference type="ARBA" id="ARBA00004196"/>
    </source>
</evidence>
<dbReference type="AlphaFoldDB" id="A0A495A9E8"/>
<evidence type="ECO:0000256" key="3">
    <source>
        <dbReference type="ARBA" id="ARBA00022723"/>
    </source>
</evidence>
<evidence type="ECO:0000256" key="2">
    <source>
        <dbReference type="ARBA" id="ARBA00022448"/>
    </source>
</evidence>
<gene>
    <name evidence="7" type="ORF">C1C97_003325</name>
</gene>
<dbReference type="Gene3D" id="3.40.50.1980">
    <property type="entry name" value="Nitrogenase molybdenum iron protein domain"/>
    <property type="match status" value="2"/>
</dbReference>
<dbReference type="InterPro" id="IPR050492">
    <property type="entry name" value="Bact_metal-bind_prot9"/>
</dbReference>
<dbReference type="InterPro" id="IPR006127">
    <property type="entry name" value="ZnuA-like"/>
</dbReference>
<dbReference type="GO" id="GO:0030313">
    <property type="term" value="C:cell envelope"/>
    <property type="evidence" value="ECO:0007669"/>
    <property type="project" value="UniProtKB-SubCell"/>
</dbReference>
<dbReference type="PANTHER" id="PTHR42953">
    <property type="entry name" value="HIGH-AFFINITY ZINC UPTAKE SYSTEM PROTEIN ZNUA-RELATED"/>
    <property type="match status" value="1"/>
</dbReference>
<keyword evidence="8" id="KW-1185">Reference proteome</keyword>
<dbReference type="OrthoDB" id="5296019at2"/>
<keyword evidence="4" id="KW-0732">Signal</keyword>
<evidence type="ECO:0000256" key="4">
    <source>
        <dbReference type="ARBA" id="ARBA00022729"/>
    </source>
</evidence>
<dbReference type="PANTHER" id="PTHR42953:SF1">
    <property type="entry name" value="METAL-BINDING PROTEIN HI_0362-RELATED"/>
    <property type="match status" value="1"/>
</dbReference>
<sequence length="328" mass="35070">MPMTVRRTAPHAGKGVLALGVLTGIALTGCSAQGGAEGAGDSGDGDRIRVVTSTNVYSDLAAQVGGDRVEATPLIRSTAQDPHSYEATPQDRLTVEKADLVVRNGGGYDQFIADLSPQDQHVVDAVDVSGLQSQQEKDAAAEHEHSHGSGEEHHHHGGFNEHVWYDVETMTKVVDRIAQQLGEVDRQNERTYTDNAARVKDELAGVDRKIKDIGASGGYVATEPVPGYLLEDAGLHDDTPAAFTEAIDSGSDAPPAALHETLELVAGDHVSLLALNRQTSTGQTDRLRDTAQEAGKPVVEFTETVPDNRNYQQWMTENADHVAKALTK</sequence>
<name>A0A495A9E8_9MICC</name>
<reference evidence="7 8" key="1">
    <citation type="submission" date="2018-10" db="EMBL/GenBank/DDBJ databases">
        <title>Kocuria tytouropygialis sp. nov., isolated from the uropygial gland of an American barn owl (Tyto furcata).</title>
        <authorList>
            <person name="Braun M.S."/>
            <person name="Wang E."/>
            <person name="Zimmermann S."/>
            <person name="Wagner H."/>
            <person name="Wink M."/>
        </authorList>
    </citation>
    <scope>NUCLEOTIDE SEQUENCE [LARGE SCALE GENOMIC DNA]</scope>
    <source>
        <strain evidence="7 8">442</strain>
    </source>
</reference>
<dbReference type="PRINTS" id="PR00690">
    <property type="entry name" value="ADHESNFAMILY"/>
</dbReference>
<keyword evidence="2 5" id="KW-0813">Transport</keyword>
<keyword evidence="3" id="KW-0479">Metal-binding</keyword>
<evidence type="ECO:0000313" key="7">
    <source>
        <dbReference type="EMBL" id="RKQ36681.1"/>
    </source>
</evidence>
<comment type="similarity">
    <text evidence="5">Belongs to the bacterial solute-binding protein 9 family.</text>
</comment>
<proteinExistence type="inferred from homology"/>
<comment type="subcellular location">
    <subcellularLocation>
        <location evidence="1">Cell envelope</location>
    </subcellularLocation>
</comment>
<evidence type="ECO:0000256" key="5">
    <source>
        <dbReference type="RuleBase" id="RU003512"/>
    </source>
</evidence>
<dbReference type="Pfam" id="PF01297">
    <property type="entry name" value="ZnuA"/>
    <property type="match status" value="1"/>
</dbReference>
<protein>
    <submittedName>
        <fullName evidence="7">ABC transporter substrate-binding protein</fullName>
    </submittedName>
</protein>